<keyword evidence="2" id="KW-1185">Reference proteome</keyword>
<evidence type="ECO:0000313" key="1">
    <source>
        <dbReference type="EMBL" id="GIY77151.1"/>
    </source>
</evidence>
<reference evidence="1 2" key="1">
    <citation type="submission" date="2021-06" db="EMBL/GenBank/DDBJ databases">
        <title>Caerostris darwini draft genome.</title>
        <authorList>
            <person name="Kono N."/>
            <person name="Arakawa K."/>
        </authorList>
    </citation>
    <scope>NUCLEOTIDE SEQUENCE [LARGE SCALE GENOMIC DNA]</scope>
</reference>
<evidence type="ECO:0000313" key="2">
    <source>
        <dbReference type="Proteomes" id="UP001054837"/>
    </source>
</evidence>
<proteinExistence type="predicted"/>
<dbReference type="AlphaFoldDB" id="A0AAV4W319"/>
<comment type="caution">
    <text evidence="1">The sequence shown here is derived from an EMBL/GenBank/DDBJ whole genome shotgun (WGS) entry which is preliminary data.</text>
</comment>
<evidence type="ECO:0008006" key="3">
    <source>
        <dbReference type="Google" id="ProtNLM"/>
    </source>
</evidence>
<gene>
    <name evidence="1" type="ORF">CDAR_300171</name>
</gene>
<sequence length="109" mass="12555">MMKSMSLLAYYKAAQSNLESVLWKSFKIKAKIIPMKQPINPPLQSFIANSRYCRESVQSKDSSKTAKIIGTERLHPEIPKDTFRRFPENSAIRTPKCVLITFKETDFVN</sequence>
<dbReference type="EMBL" id="BPLQ01014081">
    <property type="protein sequence ID" value="GIY77151.1"/>
    <property type="molecule type" value="Genomic_DNA"/>
</dbReference>
<protein>
    <recommendedName>
        <fullName evidence="3">Ribosomal protein S10</fullName>
    </recommendedName>
</protein>
<organism evidence="1 2">
    <name type="scientific">Caerostris darwini</name>
    <dbReference type="NCBI Taxonomy" id="1538125"/>
    <lineage>
        <taxon>Eukaryota</taxon>
        <taxon>Metazoa</taxon>
        <taxon>Ecdysozoa</taxon>
        <taxon>Arthropoda</taxon>
        <taxon>Chelicerata</taxon>
        <taxon>Arachnida</taxon>
        <taxon>Araneae</taxon>
        <taxon>Araneomorphae</taxon>
        <taxon>Entelegynae</taxon>
        <taxon>Araneoidea</taxon>
        <taxon>Araneidae</taxon>
        <taxon>Caerostris</taxon>
    </lineage>
</organism>
<name>A0AAV4W319_9ARAC</name>
<accession>A0AAV4W319</accession>
<dbReference type="Proteomes" id="UP001054837">
    <property type="component" value="Unassembled WGS sequence"/>
</dbReference>